<dbReference type="AlphaFoldDB" id="A0A917QQJ3"/>
<reference evidence="2" key="1">
    <citation type="journal article" date="2014" name="Int. J. Syst. Evol. Microbiol.">
        <title>Complete genome sequence of Corynebacterium casei LMG S-19264T (=DSM 44701T), isolated from a smear-ripened cheese.</title>
        <authorList>
            <consortium name="US DOE Joint Genome Institute (JGI-PGF)"/>
            <person name="Walter F."/>
            <person name="Albersmeier A."/>
            <person name="Kalinowski J."/>
            <person name="Ruckert C."/>
        </authorList>
    </citation>
    <scope>NUCLEOTIDE SEQUENCE</scope>
    <source>
        <strain evidence="2">JCM 3035</strain>
    </source>
</reference>
<evidence type="ECO:0000313" key="2">
    <source>
        <dbReference type="EMBL" id="GGK62234.1"/>
    </source>
</evidence>
<feature type="region of interest" description="Disordered" evidence="1">
    <location>
        <begin position="1"/>
        <end position="61"/>
    </location>
</feature>
<evidence type="ECO:0000313" key="3">
    <source>
        <dbReference type="Proteomes" id="UP000637788"/>
    </source>
</evidence>
<sequence>MRSLLSRMDHTSKDPEAVGTSDPLIVGAVSTFLEPGEEDTTLSPTSLSHRASGPGSRPEST</sequence>
<organism evidence="2 3">
    <name type="scientific">Streptomyces flaveus</name>
    <dbReference type="NCBI Taxonomy" id="66370"/>
    <lineage>
        <taxon>Bacteria</taxon>
        <taxon>Bacillati</taxon>
        <taxon>Actinomycetota</taxon>
        <taxon>Actinomycetes</taxon>
        <taxon>Kitasatosporales</taxon>
        <taxon>Streptomycetaceae</taxon>
        <taxon>Streptomyces</taxon>
        <taxon>Streptomyces aurantiacus group</taxon>
    </lineage>
</organism>
<accession>A0A917QQJ3</accession>
<keyword evidence="3" id="KW-1185">Reference proteome</keyword>
<reference evidence="2" key="2">
    <citation type="submission" date="2020-09" db="EMBL/GenBank/DDBJ databases">
        <authorList>
            <person name="Sun Q."/>
            <person name="Ohkuma M."/>
        </authorList>
    </citation>
    <scope>NUCLEOTIDE SEQUENCE</scope>
    <source>
        <strain evidence="2">JCM 3035</strain>
    </source>
</reference>
<feature type="compositionally biased region" description="Basic and acidic residues" evidence="1">
    <location>
        <begin position="7"/>
        <end position="16"/>
    </location>
</feature>
<protein>
    <submittedName>
        <fullName evidence="2">Uncharacterized protein</fullName>
    </submittedName>
</protein>
<proteinExistence type="predicted"/>
<dbReference type="EMBL" id="BMPQ01000004">
    <property type="protein sequence ID" value="GGK62234.1"/>
    <property type="molecule type" value="Genomic_DNA"/>
</dbReference>
<name>A0A917QQJ3_9ACTN</name>
<comment type="caution">
    <text evidence="2">The sequence shown here is derived from an EMBL/GenBank/DDBJ whole genome shotgun (WGS) entry which is preliminary data.</text>
</comment>
<gene>
    <name evidence="2" type="ORF">GCM10010094_23590</name>
</gene>
<evidence type="ECO:0000256" key="1">
    <source>
        <dbReference type="SAM" id="MobiDB-lite"/>
    </source>
</evidence>
<dbReference type="Proteomes" id="UP000637788">
    <property type="component" value="Unassembled WGS sequence"/>
</dbReference>